<accession>A0A0L0F029</accession>
<dbReference type="OrthoDB" id="2135133at2759"/>
<dbReference type="GO" id="GO:0005525">
    <property type="term" value="F:GTP binding"/>
    <property type="evidence" value="ECO:0007669"/>
    <property type="project" value="UniProtKB-KW"/>
</dbReference>
<keyword evidence="2" id="KW-0342">GTP-binding</keyword>
<protein>
    <recommendedName>
        <fullName evidence="4">GB1/RHD3-type G domain-containing protein</fullName>
    </recommendedName>
</protein>
<gene>
    <name evidence="5" type="ORF">SARC_17507</name>
</gene>
<evidence type="ECO:0000256" key="1">
    <source>
        <dbReference type="ARBA" id="ARBA00022741"/>
    </source>
</evidence>
<keyword evidence="6" id="KW-1185">Reference proteome</keyword>
<proteinExistence type="inferred from homology"/>
<dbReference type="GeneID" id="25918011"/>
<dbReference type="InterPro" id="IPR030386">
    <property type="entry name" value="G_GB1_RHD3_dom"/>
</dbReference>
<dbReference type="PROSITE" id="PS51715">
    <property type="entry name" value="G_GB1_RHD3"/>
    <property type="match status" value="1"/>
</dbReference>
<dbReference type="Proteomes" id="UP000054560">
    <property type="component" value="Unassembled WGS sequence"/>
</dbReference>
<dbReference type="InterPro" id="IPR015894">
    <property type="entry name" value="Guanylate-bd_N"/>
</dbReference>
<sequence length="83" mass="9449">MQDTEGFSSSNVTQHYDSKVFAVSALVSSYLLYNSVKIIDQAAIDYLELLARQTQMFSLKARLNASADFDTLFEFPDLMWVIQ</sequence>
<dbReference type="Gene3D" id="3.40.50.300">
    <property type="entry name" value="P-loop containing nucleotide triphosphate hydrolases"/>
    <property type="match status" value="1"/>
</dbReference>
<dbReference type="GO" id="GO:0003924">
    <property type="term" value="F:GTPase activity"/>
    <property type="evidence" value="ECO:0007669"/>
    <property type="project" value="InterPro"/>
</dbReference>
<reference evidence="5 6" key="1">
    <citation type="submission" date="2011-02" db="EMBL/GenBank/DDBJ databases">
        <title>The Genome Sequence of Sphaeroforma arctica JP610.</title>
        <authorList>
            <consortium name="The Broad Institute Genome Sequencing Platform"/>
            <person name="Russ C."/>
            <person name="Cuomo C."/>
            <person name="Young S.K."/>
            <person name="Zeng Q."/>
            <person name="Gargeya S."/>
            <person name="Alvarado L."/>
            <person name="Berlin A."/>
            <person name="Chapman S.B."/>
            <person name="Chen Z."/>
            <person name="Freedman E."/>
            <person name="Gellesch M."/>
            <person name="Goldberg J."/>
            <person name="Griggs A."/>
            <person name="Gujja S."/>
            <person name="Heilman E."/>
            <person name="Heiman D."/>
            <person name="Howarth C."/>
            <person name="Mehta T."/>
            <person name="Neiman D."/>
            <person name="Pearson M."/>
            <person name="Roberts A."/>
            <person name="Saif S."/>
            <person name="Shea T."/>
            <person name="Shenoy N."/>
            <person name="Sisk P."/>
            <person name="Stolte C."/>
            <person name="Sykes S."/>
            <person name="White J."/>
            <person name="Yandava C."/>
            <person name="Burger G."/>
            <person name="Gray M.W."/>
            <person name="Holland P.W.H."/>
            <person name="King N."/>
            <person name="Lang F.B.F."/>
            <person name="Roger A.J."/>
            <person name="Ruiz-Trillo I."/>
            <person name="Haas B."/>
            <person name="Nusbaum C."/>
            <person name="Birren B."/>
        </authorList>
    </citation>
    <scope>NUCLEOTIDE SEQUENCE [LARGE SCALE GENOMIC DNA]</scope>
    <source>
        <strain evidence="5 6">JP610</strain>
    </source>
</reference>
<dbReference type="InterPro" id="IPR027417">
    <property type="entry name" value="P-loop_NTPase"/>
</dbReference>
<dbReference type="STRING" id="667725.A0A0L0F029"/>
<organism evidence="5 6">
    <name type="scientific">Sphaeroforma arctica JP610</name>
    <dbReference type="NCBI Taxonomy" id="667725"/>
    <lineage>
        <taxon>Eukaryota</taxon>
        <taxon>Ichthyosporea</taxon>
        <taxon>Ichthyophonida</taxon>
        <taxon>Sphaeroforma</taxon>
    </lineage>
</organism>
<dbReference type="Pfam" id="PF02263">
    <property type="entry name" value="GBP"/>
    <property type="match status" value="1"/>
</dbReference>
<dbReference type="AlphaFoldDB" id="A0A0L0F029"/>
<dbReference type="EMBL" id="KQ252636">
    <property type="protein sequence ID" value="KNC69969.1"/>
    <property type="molecule type" value="Genomic_DNA"/>
</dbReference>
<keyword evidence="1" id="KW-0547">Nucleotide-binding</keyword>
<dbReference type="RefSeq" id="XP_014143871.1">
    <property type="nucleotide sequence ID" value="XM_014288396.1"/>
</dbReference>
<name>A0A0L0F029_9EUKA</name>
<feature type="non-terminal residue" evidence="5">
    <location>
        <position position="83"/>
    </location>
</feature>
<evidence type="ECO:0000256" key="3">
    <source>
        <dbReference type="PROSITE-ProRule" id="PRU01052"/>
    </source>
</evidence>
<evidence type="ECO:0000259" key="4">
    <source>
        <dbReference type="PROSITE" id="PS51715"/>
    </source>
</evidence>
<evidence type="ECO:0000313" key="5">
    <source>
        <dbReference type="EMBL" id="KNC69969.1"/>
    </source>
</evidence>
<evidence type="ECO:0000313" key="6">
    <source>
        <dbReference type="Proteomes" id="UP000054560"/>
    </source>
</evidence>
<evidence type="ECO:0000256" key="2">
    <source>
        <dbReference type="ARBA" id="ARBA00023134"/>
    </source>
</evidence>
<dbReference type="PANTHER" id="PTHR10751">
    <property type="entry name" value="GUANYLATE BINDING PROTEIN"/>
    <property type="match status" value="1"/>
</dbReference>
<comment type="similarity">
    <text evidence="3">Belongs to the TRAFAC class dynamin-like GTPase superfamily. GB1/RHD3 GTPase family.</text>
</comment>
<feature type="domain" description="GB1/RHD3-type G" evidence="4">
    <location>
        <begin position="1"/>
        <end position="83"/>
    </location>
</feature>